<dbReference type="CDD" id="cd00051">
    <property type="entry name" value="EFh"/>
    <property type="match status" value="1"/>
</dbReference>
<keyword evidence="17" id="KW-1185">Reference proteome</keyword>
<dbReference type="OrthoDB" id="186625at2759"/>
<feature type="transmembrane region" description="Helical" evidence="14">
    <location>
        <begin position="176"/>
        <end position="193"/>
    </location>
</feature>
<evidence type="ECO:0000256" key="13">
    <source>
        <dbReference type="ARBA" id="ARBA00047912"/>
    </source>
</evidence>
<dbReference type="PANTHER" id="PTHR10110">
    <property type="entry name" value="SODIUM/HYDROGEN EXCHANGER"/>
    <property type="match status" value="1"/>
</dbReference>
<dbReference type="PANTHER" id="PTHR10110:SF179">
    <property type="entry name" value="SODIUM_HYDROGEN EXCHANGER 4"/>
    <property type="match status" value="1"/>
</dbReference>
<feature type="domain" description="EF-hand" evidence="15">
    <location>
        <begin position="70"/>
        <end position="105"/>
    </location>
</feature>
<dbReference type="GO" id="GO:0005886">
    <property type="term" value="C:plasma membrane"/>
    <property type="evidence" value="ECO:0007669"/>
    <property type="project" value="TreeGrafter"/>
</dbReference>
<sequence>MSVEILDGETIRSFVEDEQAFNISVESRFASLDTDNNGRLSYIEMMKELLSLRVIETHFGVDNIGLSHEELVQVYGSLFSRFDHNGDGTVDLEEFRAEMKEMMLAVANGLGSHAQNPSGFVAMGLTDVLLSLGIPANDANHAHVVSISMFVAVLCLCIVIGHLLEENRWINESITAILIGCITGTIILLLSEGKSSHILRFDEELFFIYLLPPIIFNAGFQVKKKQFFHNFFTINLFGVVGVFISVAIISQTGLVTAYCLKALYFGKHSADREIALMVLVAYLSYILAELLQLSGIITVFFCGIVMSHYAMHNVTEKLKDNNKFTIKGVTSDPVNAAMITNTVVVVLFTTLVFGFLTRPLINFLLPHLKHVGSISILTKMNQMNICHCSVQRAQLAFSKSREVYLPCWKDQSIQYMPTGESLMTPYMRPIFGGPS</sequence>
<evidence type="ECO:0000256" key="5">
    <source>
        <dbReference type="ARBA" id="ARBA00022837"/>
    </source>
</evidence>
<evidence type="ECO:0000313" key="16">
    <source>
        <dbReference type="EMBL" id="KAJ0987010.1"/>
    </source>
</evidence>
<evidence type="ECO:0000313" key="17">
    <source>
        <dbReference type="Proteomes" id="UP001085076"/>
    </source>
</evidence>
<dbReference type="Pfam" id="PF00999">
    <property type="entry name" value="Na_H_Exchanger"/>
    <property type="match status" value="2"/>
</dbReference>
<evidence type="ECO:0000256" key="7">
    <source>
        <dbReference type="ARBA" id="ARBA00022989"/>
    </source>
</evidence>
<dbReference type="InterPro" id="IPR004709">
    <property type="entry name" value="NaH_exchanger"/>
</dbReference>
<evidence type="ECO:0000256" key="4">
    <source>
        <dbReference type="ARBA" id="ARBA00022692"/>
    </source>
</evidence>
<feature type="transmembrane region" description="Helical" evidence="14">
    <location>
        <begin position="205"/>
        <end position="222"/>
    </location>
</feature>
<keyword evidence="11" id="KW-0739">Sodium transport</keyword>
<dbReference type="GO" id="GO:0015386">
    <property type="term" value="F:potassium:proton antiporter activity"/>
    <property type="evidence" value="ECO:0007669"/>
    <property type="project" value="TreeGrafter"/>
</dbReference>
<dbReference type="Pfam" id="PF13499">
    <property type="entry name" value="EF-hand_7"/>
    <property type="match status" value="1"/>
</dbReference>
<organism evidence="16 17">
    <name type="scientific">Dioscorea zingiberensis</name>
    <dbReference type="NCBI Taxonomy" id="325984"/>
    <lineage>
        <taxon>Eukaryota</taxon>
        <taxon>Viridiplantae</taxon>
        <taxon>Streptophyta</taxon>
        <taxon>Embryophyta</taxon>
        <taxon>Tracheophyta</taxon>
        <taxon>Spermatophyta</taxon>
        <taxon>Magnoliopsida</taxon>
        <taxon>Liliopsida</taxon>
        <taxon>Dioscoreales</taxon>
        <taxon>Dioscoreaceae</taxon>
        <taxon>Dioscorea</taxon>
    </lineage>
</organism>
<protein>
    <recommendedName>
        <fullName evidence="15">EF-hand domain-containing protein</fullName>
    </recommendedName>
</protein>
<dbReference type="GO" id="GO:0098719">
    <property type="term" value="P:sodium ion import across plasma membrane"/>
    <property type="evidence" value="ECO:0007669"/>
    <property type="project" value="TreeGrafter"/>
</dbReference>
<evidence type="ECO:0000256" key="9">
    <source>
        <dbReference type="ARBA" id="ARBA00023065"/>
    </source>
</evidence>
<dbReference type="GO" id="GO:0015385">
    <property type="term" value="F:sodium:proton antiporter activity"/>
    <property type="evidence" value="ECO:0007669"/>
    <property type="project" value="InterPro"/>
</dbReference>
<dbReference type="Gene3D" id="1.10.238.10">
    <property type="entry name" value="EF-hand"/>
    <property type="match status" value="1"/>
</dbReference>
<evidence type="ECO:0000256" key="11">
    <source>
        <dbReference type="ARBA" id="ARBA00023201"/>
    </source>
</evidence>
<dbReference type="InterPro" id="IPR018422">
    <property type="entry name" value="Cation/H_exchanger_CPA1"/>
</dbReference>
<dbReference type="Proteomes" id="UP001085076">
    <property type="component" value="Miscellaneous, Linkage group lg01"/>
</dbReference>
<dbReference type="EMBL" id="JAGGNH010000001">
    <property type="protein sequence ID" value="KAJ0987010.1"/>
    <property type="molecule type" value="Genomic_DNA"/>
</dbReference>
<comment type="catalytic activity">
    <reaction evidence="12">
        <text>Na(+)(in) + H(+)(out) = Na(+)(out) + H(+)(in)</text>
        <dbReference type="Rhea" id="RHEA:29419"/>
        <dbReference type="ChEBI" id="CHEBI:15378"/>
        <dbReference type="ChEBI" id="CHEBI:29101"/>
    </reaction>
</comment>
<dbReference type="SUPFAM" id="SSF47473">
    <property type="entry name" value="EF-hand"/>
    <property type="match status" value="1"/>
</dbReference>
<reference evidence="16" key="1">
    <citation type="submission" date="2021-03" db="EMBL/GenBank/DDBJ databases">
        <authorList>
            <person name="Li Z."/>
            <person name="Yang C."/>
        </authorList>
    </citation>
    <scope>NUCLEOTIDE SEQUENCE</scope>
    <source>
        <strain evidence="16">Dzin_1.0</strain>
        <tissue evidence="16">Leaf</tissue>
    </source>
</reference>
<gene>
    <name evidence="16" type="ORF">J5N97_005366</name>
</gene>
<dbReference type="GO" id="GO:0005509">
    <property type="term" value="F:calcium ion binding"/>
    <property type="evidence" value="ECO:0007669"/>
    <property type="project" value="InterPro"/>
</dbReference>
<keyword evidence="9" id="KW-0406">Ion transport</keyword>
<dbReference type="InterPro" id="IPR002048">
    <property type="entry name" value="EF_hand_dom"/>
</dbReference>
<evidence type="ECO:0000256" key="2">
    <source>
        <dbReference type="ARBA" id="ARBA00022448"/>
    </source>
</evidence>
<feature type="transmembrane region" description="Helical" evidence="14">
    <location>
        <begin position="334"/>
        <end position="356"/>
    </location>
</feature>
<dbReference type="SMART" id="SM00054">
    <property type="entry name" value="EFh"/>
    <property type="match status" value="2"/>
</dbReference>
<proteinExistence type="predicted"/>
<name>A0A9D5DAC4_9LILI</name>
<comment type="subcellular location">
    <subcellularLocation>
        <location evidence="1">Membrane</location>
        <topology evidence="1">Multi-pass membrane protein</topology>
    </subcellularLocation>
</comment>
<dbReference type="GO" id="GO:0051453">
    <property type="term" value="P:regulation of intracellular pH"/>
    <property type="evidence" value="ECO:0007669"/>
    <property type="project" value="TreeGrafter"/>
</dbReference>
<comment type="catalytic activity">
    <reaction evidence="13">
        <text>K(+)(in) + H(+)(out) = K(+)(out) + H(+)(in)</text>
        <dbReference type="Rhea" id="RHEA:29467"/>
        <dbReference type="ChEBI" id="CHEBI:15378"/>
        <dbReference type="ChEBI" id="CHEBI:29103"/>
    </reaction>
</comment>
<keyword evidence="4 14" id="KW-0812">Transmembrane</keyword>
<dbReference type="InterPro" id="IPR018247">
    <property type="entry name" value="EF_Hand_1_Ca_BS"/>
</dbReference>
<dbReference type="InterPro" id="IPR011992">
    <property type="entry name" value="EF-hand-dom_pair"/>
</dbReference>
<comment type="caution">
    <text evidence="16">The sequence shown here is derived from an EMBL/GenBank/DDBJ whole genome shotgun (WGS) entry which is preliminary data.</text>
</comment>
<keyword evidence="8" id="KW-0915">Sodium</keyword>
<keyword evidence="3" id="KW-0633">Potassium transport</keyword>
<feature type="transmembrane region" description="Helical" evidence="14">
    <location>
        <begin position="144"/>
        <end position="164"/>
    </location>
</feature>
<keyword evidence="2" id="KW-0813">Transport</keyword>
<dbReference type="PROSITE" id="PS50222">
    <property type="entry name" value="EF_HAND_2"/>
    <property type="match status" value="1"/>
</dbReference>
<dbReference type="AlphaFoldDB" id="A0A9D5DAC4"/>
<evidence type="ECO:0000256" key="14">
    <source>
        <dbReference type="SAM" id="Phobius"/>
    </source>
</evidence>
<keyword evidence="7 14" id="KW-1133">Transmembrane helix</keyword>
<feature type="transmembrane region" description="Helical" evidence="14">
    <location>
        <begin position="296"/>
        <end position="314"/>
    </location>
</feature>
<evidence type="ECO:0000256" key="6">
    <source>
        <dbReference type="ARBA" id="ARBA00022958"/>
    </source>
</evidence>
<keyword evidence="10 14" id="KW-0472">Membrane</keyword>
<evidence type="ECO:0000256" key="12">
    <source>
        <dbReference type="ARBA" id="ARBA00047524"/>
    </source>
</evidence>
<accession>A0A9D5DAC4</accession>
<evidence type="ECO:0000256" key="10">
    <source>
        <dbReference type="ARBA" id="ARBA00023136"/>
    </source>
</evidence>
<dbReference type="PROSITE" id="PS00018">
    <property type="entry name" value="EF_HAND_1"/>
    <property type="match status" value="2"/>
</dbReference>
<evidence type="ECO:0000256" key="3">
    <source>
        <dbReference type="ARBA" id="ARBA00022538"/>
    </source>
</evidence>
<dbReference type="PRINTS" id="PR01084">
    <property type="entry name" value="NAHEXCHNGR"/>
</dbReference>
<reference evidence="16" key="2">
    <citation type="journal article" date="2022" name="Hortic Res">
        <title>The genome of Dioscorea zingiberensis sheds light on the biosynthesis, origin and evolution of the medicinally important diosgenin saponins.</title>
        <authorList>
            <person name="Li Y."/>
            <person name="Tan C."/>
            <person name="Li Z."/>
            <person name="Guo J."/>
            <person name="Li S."/>
            <person name="Chen X."/>
            <person name="Wang C."/>
            <person name="Dai X."/>
            <person name="Yang H."/>
            <person name="Song W."/>
            <person name="Hou L."/>
            <person name="Xu J."/>
            <person name="Tong Z."/>
            <person name="Xu A."/>
            <person name="Yuan X."/>
            <person name="Wang W."/>
            <person name="Yang Q."/>
            <person name="Chen L."/>
            <person name="Sun Z."/>
            <person name="Wang K."/>
            <person name="Pan B."/>
            <person name="Chen J."/>
            <person name="Bao Y."/>
            <person name="Liu F."/>
            <person name="Qi X."/>
            <person name="Gang D.R."/>
            <person name="Wen J."/>
            <person name="Li J."/>
        </authorList>
    </citation>
    <scope>NUCLEOTIDE SEQUENCE</scope>
    <source>
        <strain evidence="16">Dzin_1.0</strain>
    </source>
</reference>
<keyword evidence="6" id="KW-0630">Potassium</keyword>
<evidence type="ECO:0000259" key="15">
    <source>
        <dbReference type="PROSITE" id="PS50222"/>
    </source>
</evidence>
<evidence type="ECO:0000256" key="8">
    <source>
        <dbReference type="ARBA" id="ARBA00023053"/>
    </source>
</evidence>
<evidence type="ECO:0000256" key="1">
    <source>
        <dbReference type="ARBA" id="ARBA00004141"/>
    </source>
</evidence>
<feature type="transmembrane region" description="Helical" evidence="14">
    <location>
        <begin position="234"/>
        <end position="254"/>
    </location>
</feature>
<dbReference type="InterPro" id="IPR006153">
    <property type="entry name" value="Cation/H_exchanger_TM"/>
</dbReference>
<keyword evidence="5" id="KW-0106">Calcium</keyword>